<dbReference type="AlphaFoldDB" id="U6GLC7"/>
<organism evidence="1 2">
    <name type="scientific">Eimeria acervulina</name>
    <name type="common">Coccidian parasite</name>
    <dbReference type="NCBI Taxonomy" id="5801"/>
    <lineage>
        <taxon>Eukaryota</taxon>
        <taxon>Sar</taxon>
        <taxon>Alveolata</taxon>
        <taxon>Apicomplexa</taxon>
        <taxon>Conoidasida</taxon>
        <taxon>Coccidia</taxon>
        <taxon>Eucoccidiorida</taxon>
        <taxon>Eimeriorina</taxon>
        <taxon>Eimeriidae</taxon>
        <taxon>Eimeria</taxon>
    </lineage>
</organism>
<accession>U6GLC7</accession>
<dbReference type="VEuPathDB" id="ToxoDB:EAH_00057980"/>
<gene>
    <name evidence="1" type="ORF">EAH_00057980</name>
</gene>
<evidence type="ECO:0000313" key="2">
    <source>
        <dbReference type="Proteomes" id="UP000018050"/>
    </source>
</evidence>
<reference evidence="1" key="1">
    <citation type="submission" date="2013-10" db="EMBL/GenBank/DDBJ databases">
        <title>Genomic analysis of the causative agents of coccidiosis in chickens.</title>
        <authorList>
            <person name="Reid A.J."/>
            <person name="Blake D."/>
            <person name="Billington K."/>
            <person name="Browne H."/>
            <person name="Dunn M."/>
            <person name="Hung S."/>
            <person name="Kawahara F."/>
            <person name="Miranda-Saavedra D."/>
            <person name="Mourier T."/>
            <person name="Nagra H."/>
            <person name="Otto T.D."/>
            <person name="Rawlings N."/>
            <person name="Sanchez A."/>
            <person name="Sanders M."/>
            <person name="Subramaniam C."/>
            <person name="Tay Y."/>
            <person name="Dear P."/>
            <person name="Doerig C."/>
            <person name="Gruber A."/>
            <person name="Parkinson J."/>
            <person name="Shirley M."/>
            <person name="Wan K.L."/>
            <person name="Berriman M."/>
            <person name="Tomley F."/>
            <person name="Pain A."/>
        </authorList>
    </citation>
    <scope>NUCLEOTIDE SEQUENCE [LARGE SCALE GENOMIC DNA]</scope>
    <source>
        <strain evidence="1">Houghton</strain>
    </source>
</reference>
<protein>
    <submittedName>
        <fullName evidence="1">Uncharacterized protein</fullName>
    </submittedName>
</protein>
<sequence>IGARAEEVEGGPPGLVGAQVEEEEVEEGPLGLVGPLEEGEGRALQLFDLQKKRDILELLRREEEERRSPPGLLGLREAAGAAPQMFVRREVGR</sequence>
<keyword evidence="2" id="KW-1185">Reference proteome</keyword>
<proteinExistence type="predicted"/>
<dbReference type="RefSeq" id="XP_013249140.1">
    <property type="nucleotide sequence ID" value="XM_013393686.1"/>
</dbReference>
<dbReference type="GeneID" id="25273868"/>
<evidence type="ECO:0000313" key="1">
    <source>
        <dbReference type="EMBL" id="CDI81006.1"/>
    </source>
</evidence>
<feature type="non-terminal residue" evidence="1">
    <location>
        <position position="1"/>
    </location>
</feature>
<dbReference type="Proteomes" id="UP000018050">
    <property type="component" value="Unassembled WGS sequence"/>
</dbReference>
<reference evidence="1" key="2">
    <citation type="submission" date="2013-10" db="EMBL/GenBank/DDBJ databases">
        <authorList>
            <person name="Aslett M."/>
        </authorList>
    </citation>
    <scope>NUCLEOTIDE SEQUENCE [LARGE SCALE GENOMIC DNA]</scope>
    <source>
        <strain evidence="1">Houghton</strain>
    </source>
</reference>
<dbReference type="EMBL" id="HG671434">
    <property type="protein sequence ID" value="CDI81006.1"/>
    <property type="molecule type" value="Genomic_DNA"/>
</dbReference>
<name>U6GLC7_EIMAC</name>